<feature type="transmembrane region" description="Helical" evidence="1">
    <location>
        <begin position="17"/>
        <end position="35"/>
    </location>
</feature>
<dbReference type="AlphaFoldDB" id="A0A1A9WBM7"/>
<reference evidence="2" key="2">
    <citation type="submission" date="2020-05" db="UniProtKB">
        <authorList>
            <consortium name="EnsemblMetazoa"/>
        </authorList>
    </citation>
    <scope>IDENTIFICATION</scope>
    <source>
        <strain evidence="2">IAEA</strain>
    </source>
</reference>
<organism evidence="2 3">
    <name type="scientific">Glossina brevipalpis</name>
    <dbReference type="NCBI Taxonomy" id="37001"/>
    <lineage>
        <taxon>Eukaryota</taxon>
        <taxon>Metazoa</taxon>
        <taxon>Ecdysozoa</taxon>
        <taxon>Arthropoda</taxon>
        <taxon>Hexapoda</taxon>
        <taxon>Insecta</taxon>
        <taxon>Pterygota</taxon>
        <taxon>Neoptera</taxon>
        <taxon>Endopterygota</taxon>
        <taxon>Diptera</taxon>
        <taxon>Brachycera</taxon>
        <taxon>Muscomorpha</taxon>
        <taxon>Hippoboscoidea</taxon>
        <taxon>Glossinidae</taxon>
        <taxon>Glossina</taxon>
    </lineage>
</organism>
<dbReference type="EnsemblMetazoa" id="GBRI013610-RA">
    <property type="protein sequence ID" value="GBRI013610-PA"/>
    <property type="gene ID" value="GBRI013610"/>
</dbReference>
<evidence type="ECO:0000313" key="2">
    <source>
        <dbReference type="EnsemblMetazoa" id="GBRI013610-PA"/>
    </source>
</evidence>
<keyword evidence="3" id="KW-1185">Reference proteome</keyword>
<keyword evidence="1" id="KW-0812">Transmembrane</keyword>
<sequence length="302" mass="34768">MYSLTLHIDTIVRLSKSFYFVSVISAVFTYAYGIFRTEMLSTWGRAVVLSTWGRAEIVRTWGRAVLCLLVRCLIQFENTPFKSYVSFNCLSIILRKEVRIYYNKKIVLFQQDMSINSQNHHNATVSIVRSQQSSLIWFSRNPHVSSGTILANVFEIQVHSRASHSLAILSVTLITVVFFAIEEIEYIYSIKSSATVAILCENFWENKIEYKNIGWHMKISAQIYLKFDKKFLKNLLTNALVLIKLYQIGATIELSEEGMLHICAQLINHYSQQQQHYLTNVKRNRTSSTNVQSFASFSAAQT</sequence>
<reference evidence="3" key="1">
    <citation type="submission" date="2014-03" db="EMBL/GenBank/DDBJ databases">
        <authorList>
            <person name="Aksoy S."/>
            <person name="Warren W."/>
            <person name="Wilson R.K."/>
        </authorList>
    </citation>
    <scope>NUCLEOTIDE SEQUENCE [LARGE SCALE GENOMIC DNA]</scope>
    <source>
        <strain evidence="3">IAEA</strain>
    </source>
</reference>
<keyword evidence="1" id="KW-0472">Membrane</keyword>
<proteinExistence type="predicted"/>
<evidence type="ECO:0000256" key="1">
    <source>
        <dbReference type="SAM" id="Phobius"/>
    </source>
</evidence>
<dbReference type="VEuPathDB" id="VectorBase:GBRI013610"/>
<dbReference type="Proteomes" id="UP000091820">
    <property type="component" value="Unassembled WGS sequence"/>
</dbReference>
<evidence type="ECO:0000313" key="3">
    <source>
        <dbReference type="Proteomes" id="UP000091820"/>
    </source>
</evidence>
<name>A0A1A9WBM7_9MUSC</name>
<protein>
    <submittedName>
        <fullName evidence="2">Uncharacterized protein</fullName>
    </submittedName>
</protein>
<keyword evidence="1" id="KW-1133">Transmembrane helix</keyword>
<accession>A0A1A9WBM7</accession>